<keyword evidence="4" id="KW-1133">Transmembrane helix</keyword>
<dbReference type="InterPro" id="IPR000620">
    <property type="entry name" value="EamA_dom"/>
</dbReference>
<name>M7Z4B0_TRIUA</name>
<protein>
    <submittedName>
        <fullName evidence="7">Auxin-induced protein 5NG4</fullName>
    </submittedName>
</protein>
<reference evidence="7" key="1">
    <citation type="journal article" date="2013" name="Nature">
        <title>Draft genome of the wheat A-genome progenitor Triticum urartu.</title>
        <authorList>
            <person name="Ling H.Q."/>
            <person name="Zhao S."/>
            <person name="Liu D."/>
            <person name="Wang J."/>
            <person name="Sun H."/>
            <person name="Zhang C."/>
            <person name="Fan H."/>
            <person name="Li D."/>
            <person name="Dong L."/>
            <person name="Tao Y."/>
            <person name="Gao C."/>
            <person name="Wu H."/>
            <person name="Li Y."/>
            <person name="Cui Y."/>
            <person name="Guo X."/>
            <person name="Zheng S."/>
            <person name="Wang B."/>
            <person name="Yu K."/>
            <person name="Liang Q."/>
            <person name="Yang W."/>
            <person name="Lou X."/>
            <person name="Chen J."/>
            <person name="Feng M."/>
            <person name="Jian J."/>
            <person name="Zhang X."/>
            <person name="Luo G."/>
            <person name="Jiang Y."/>
            <person name="Liu J."/>
            <person name="Wang Z."/>
            <person name="Sha Y."/>
            <person name="Zhang B."/>
            <person name="Wu H."/>
            <person name="Tang D."/>
            <person name="Shen Q."/>
            <person name="Xue P."/>
            <person name="Zou S."/>
            <person name="Wang X."/>
            <person name="Liu X."/>
            <person name="Wang F."/>
            <person name="Yang Y."/>
            <person name="An X."/>
            <person name="Dong Z."/>
            <person name="Zhang K."/>
            <person name="Zhang X."/>
            <person name="Luo M.C."/>
            <person name="Dvorak J."/>
            <person name="Tong Y."/>
            <person name="Wang J."/>
            <person name="Yang H."/>
            <person name="Li Z."/>
            <person name="Wang D."/>
            <person name="Zhang A."/>
            <person name="Wang J."/>
        </authorList>
    </citation>
    <scope>NUCLEOTIDE SEQUENCE</scope>
</reference>
<evidence type="ECO:0000259" key="6">
    <source>
        <dbReference type="Pfam" id="PF00892"/>
    </source>
</evidence>
<feature type="domain" description="EamA" evidence="6">
    <location>
        <begin position="8"/>
        <end position="161"/>
    </location>
</feature>
<evidence type="ECO:0000256" key="4">
    <source>
        <dbReference type="ARBA" id="ARBA00022989"/>
    </source>
</evidence>
<dbReference type="eggNOG" id="ENOG502SIQU">
    <property type="taxonomic scope" value="Eukaryota"/>
</dbReference>
<comment type="subcellular location">
    <subcellularLocation>
        <location evidence="1">Membrane</location>
        <topology evidence="1">Multi-pass membrane protein</topology>
    </subcellularLocation>
</comment>
<dbReference type="GO" id="GO:0022857">
    <property type="term" value="F:transmembrane transporter activity"/>
    <property type="evidence" value="ECO:0007669"/>
    <property type="project" value="InterPro"/>
</dbReference>
<dbReference type="PANTHER" id="PTHR31218">
    <property type="entry name" value="WAT1-RELATED PROTEIN"/>
    <property type="match status" value="1"/>
</dbReference>
<proteinExistence type="inferred from homology"/>
<dbReference type="AlphaFoldDB" id="M7Z4B0"/>
<dbReference type="OMA" id="TIWVIEK"/>
<evidence type="ECO:0000256" key="1">
    <source>
        <dbReference type="ARBA" id="ARBA00004141"/>
    </source>
</evidence>
<dbReference type="Pfam" id="PF00892">
    <property type="entry name" value="EamA"/>
    <property type="match status" value="1"/>
</dbReference>
<keyword evidence="3" id="KW-0812">Transmembrane</keyword>
<evidence type="ECO:0000256" key="5">
    <source>
        <dbReference type="ARBA" id="ARBA00023136"/>
    </source>
</evidence>
<dbReference type="GO" id="GO:0016020">
    <property type="term" value="C:membrane"/>
    <property type="evidence" value="ECO:0007669"/>
    <property type="project" value="UniProtKB-SubCell"/>
</dbReference>
<gene>
    <name evidence="7" type="ORF">TRIUR3_20291</name>
</gene>
<evidence type="ECO:0000313" key="7">
    <source>
        <dbReference type="EMBL" id="EMS47200.1"/>
    </source>
</evidence>
<dbReference type="STRING" id="4572.M7Z4B0"/>
<keyword evidence="5" id="KW-0472">Membrane</keyword>
<organism evidence="7">
    <name type="scientific">Triticum urartu</name>
    <name type="common">Red wild einkorn</name>
    <name type="synonym">Crithodium urartu</name>
    <dbReference type="NCBI Taxonomy" id="4572"/>
    <lineage>
        <taxon>Eukaryota</taxon>
        <taxon>Viridiplantae</taxon>
        <taxon>Streptophyta</taxon>
        <taxon>Embryophyta</taxon>
        <taxon>Tracheophyta</taxon>
        <taxon>Spermatophyta</taxon>
        <taxon>Magnoliopsida</taxon>
        <taxon>Liliopsida</taxon>
        <taxon>Poales</taxon>
        <taxon>Poaceae</taxon>
        <taxon>BOP clade</taxon>
        <taxon>Pooideae</taxon>
        <taxon>Triticodae</taxon>
        <taxon>Triticeae</taxon>
        <taxon>Triticinae</taxon>
        <taxon>Triticum</taxon>
    </lineage>
</organism>
<dbReference type="InterPro" id="IPR030184">
    <property type="entry name" value="WAT1-related"/>
</dbReference>
<accession>M7Z4B0</accession>
<evidence type="ECO:0000256" key="2">
    <source>
        <dbReference type="ARBA" id="ARBA00007635"/>
    </source>
</evidence>
<comment type="similarity">
    <text evidence="2">Belongs to the drug/metabolite transporter (DMT) superfamily. Plant drug/metabolite exporter (P-DME) (TC 2.A.7.4) family.</text>
</comment>
<evidence type="ECO:0000256" key="3">
    <source>
        <dbReference type="ARBA" id="ARBA00022692"/>
    </source>
</evidence>
<dbReference type="EMBL" id="KD264164">
    <property type="protein sequence ID" value="EMS47200.1"/>
    <property type="molecule type" value="Genomic_DNA"/>
</dbReference>
<sequence length="448" mass="49222">MGNGKVYSTIVLIRLIYAGMHIFTKAAFEEGTSTTVFVFYRHAVAAIFLAPFAFFLEIRQGSAPPLTFRLSVKIFAHAFYGYASTITTTSRSLKLQFVAYGLFLCHSLRMAGTINLYSIGLNYASATSSSAIFNIVPVVAFILAVMFRMETLKLKNVHGMAKASGILLCIGGVVALALYQGPQLKSLNHHPLLHSTGTAVHARPEKNWALGIFLMTASVVIWALWTVQQLTGPQLKSLNHHPLLHSTGTAVHARPEKNWALGIFLMTASVVIWALWTVQQCTFASVQSFVIALVMERDFSRWKLAGGMSLFAVLFTIWVIEKKGPVFLSMSMPLSLVFTMVIASFLLGEDVGLGSIIGGALLVAGLYAVLWGKGREERGAAVDAALPQRRTEESKESEIVPDATAKSSESFTSVVCHVYYVVLAMLLVYRRKRDHRQDARQMSSYNGI</sequence>